<organism evidence="1 2">
    <name type="scientific">Funneliformis geosporum</name>
    <dbReference type="NCBI Taxonomy" id="1117311"/>
    <lineage>
        <taxon>Eukaryota</taxon>
        <taxon>Fungi</taxon>
        <taxon>Fungi incertae sedis</taxon>
        <taxon>Mucoromycota</taxon>
        <taxon>Glomeromycotina</taxon>
        <taxon>Glomeromycetes</taxon>
        <taxon>Glomerales</taxon>
        <taxon>Glomeraceae</taxon>
        <taxon>Funneliformis</taxon>
    </lineage>
</organism>
<name>A0A9W4WX85_9GLOM</name>
<dbReference type="AlphaFoldDB" id="A0A9W4WX85"/>
<evidence type="ECO:0000313" key="1">
    <source>
        <dbReference type="EMBL" id="CAI2170320.1"/>
    </source>
</evidence>
<dbReference type="Proteomes" id="UP001153678">
    <property type="component" value="Unassembled WGS sequence"/>
</dbReference>
<dbReference type="OrthoDB" id="2142187at2759"/>
<accession>A0A9W4WX85</accession>
<comment type="caution">
    <text evidence="1">The sequence shown here is derived from an EMBL/GenBank/DDBJ whole genome shotgun (WGS) entry which is preliminary data.</text>
</comment>
<keyword evidence="2" id="KW-1185">Reference proteome</keyword>
<gene>
    <name evidence="1" type="ORF">FWILDA_LOCUS4522</name>
</gene>
<proteinExistence type="predicted"/>
<reference evidence="1" key="1">
    <citation type="submission" date="2022-08" db="EMBL/GenBank/DDBJ databases">
        <authorList>
            <person name="Kallberg Y."/>
            <person name="Tangrot J."/>
            <person name="Rosling A."/>
        </authorList>
    </citation>
    <scope>NUCLEOTIDE SEQUENCE</scope>
    <source>
        <strain evidence="1">Wild A</strain>
    </source>
</reference>
<evidence type="ECO:0000313" key="2">
    <source>
        <dbReference type="Proteomes" id="UP001153678"/>
    </source>
</evidence>
<protein>
    <submittedName>
        <fullName evidence="1">7806_t:CDS:1</fullName>
    </submittedName>
</protein>
<sequence length="653" mass="75153">MFSTFTDQKLTVNELKRKLEPYIIEGESHLRESLCGSSALPDDVLDISMYLKFVNRENEIKQLMGNMKNLHVLIKNLKSYAEPKKQIAFPIAVGTAGKGKTTFARKAYDKRKIYADGISDELQMILDDCLDAGRSFRVSCDSMDIEEFKNPEMVETLFGKSLLYEALKYHLKGIQNFDEFCKVIGNDLISLCEVLKTILIYKPSEENLSLPLFIINIDETNVLFEGGQSKSLRKLLRTHASSLFDSITSSGARIEEISLPLLSSEHAQEVILDLANRNQEKKVGEISSNLKHIISLLGVVGRYLEIMIFEMAILGFGAKGNKNTLETKFYHEGYRYFLVNCQYDHNYCTTLLRRVKDKLNRVYSRYYNAYTSQENIEIIPQLLAYTLFGWKVTRTTTLGKRKIQDLEIDELIFLNKDKFVLPFLTLQQVYHHFDHSKLPAIKLLQSVENTLSSDENEALTLSIMVFRLWGIYYKSISDKKIIEGQRGSCWLSDLVPLRKGQSDKFIEFEPKFVIHSTPYRVDKDYWIQFFNNYSKELNKKCIAFHNLPNASFSDGIIITDPPIFIQDKQEVISRKKEIIGHLPNILGKGVVKFEHKKVLDANVGEHIFVFITGAHARNDETYYNNEVVITSENRSDFYGDILARMKLYSIGRS</sequence>
<dbReference type="EMBL" id="CAMKVN010000685">
    <property type="protein sequence ID" value="CAI2170320.1"/>
    <property type="molecule type" value="Genomic_DNA"/>
</dbReference>